<feature type="region of interest" description="Disordered" evidence="1">
    <location>
        <begin position="43"/>
        <end position="69"/>
    </location>
</feature>
<dbReference type="RefSeq" id="WP_079207672.1">
    <property type="nucleotide sequence ID" value="NZ_MVGR01000004.1"/>
</dbReference>
<evidence type="ECO:0000256" key="1">
    <source>
        <dbReference type="SAM" id="MobiDB-lite"/>
    </source>
</evidence>
<dbReference type="AlphaFoldDB" id="A0A1V4BQV3"/>
<feature type="compositionally biased region" description="Polar residues" evidence="1">
    <location>
        <begin position="56"/>
        <end position="69"/>
    </location>
</feature>
<comment type="caution">
    <text evidence="2">The sequence shown here is derived from an EMBL/GenBank/DDBJ whole genome shotgun (WGS) entry which is preliminary data.</text>
</comment>
<reference evidence="2 3" key="1">
    <citation type="submission" date="2017-02" db="EMBL/GenBank/DDBJ databases">
        <title>Genome sequence of Microcystis aeruginosa KW.</title>
        <authorList>
            <person name="Oh H.-M."/>
            <person name="Ahn C.-Y."/>
            <person name="Jeong H."/>
            <person name="Srivastava A."/>
            <person name="Lee H.-G."/>
            <person name="Kang S.-R."/>
        </authorList>
    </citation>
    <scope>NUCLEOTIDE SEQUENCE [LARGE SCALE GENOMIC DNA]</scope>
    <source>
        <strain evidence="2 3">KW</strain>
    </source>
</reference>
<accession>A0A1V4BQV3</accession>
<sequence>MTKSLKVLPNKVFRFIQLTLTILWTLVKSLFLDDNWEDFGSIDNNLPSDPDRPQMGSGQSNINKSLLDK</sequence>
<protein>
    <submittedName>
        <fullName evidence="2">Uncharacterized protein</fullName>
    </submittedName>
</protein>
<evidence type="ECO:0000313" key="3">
    <source>
        <dbReference type="Proteomes" id="UP000189835"/>
    </source>
</evidence>
<dbReference type="EMBL" id="MVGR01000004">
    <property type="protein sequence ID" value="OPF16883.1"/>
    <property type="molecule type" value="Genomic_DNA"/>
</dbReference>
<proteinExistence type="predicted"/>
<organism evidence="2 3">
    <name type="scientific">Microcystis aeruginosa KW</name>
    <dbReference type="NCBI Taxonomy" id="1960155"/>
    <lineage>
        <taxon>Bacteria</taxon>
        <taxon>Bacillati</taxon>
        <taxon>Cyanobacteriota</taxon>
        <taxon>Cyanophyceae</taxon>
        <taxon>Oscillatoriophycideae</taxon>
        <taxon>Chroococcales</taxon>
        <taxon>Microcystaceae</taxon>
        <taxon>Microcystis</taxon>
    </lineage>
</organism>
<dbReference type="Proteomes" id="UP000189835">
    <property type="component" value="Unassembled WGS sequence"/>
</dbReference>
<evidence type="ECO:0000313" key="2">
    <source>
        <dbReference type="EMBL" id="OPF16883.1"/>
    </source>
</evidence>
<gene>
    <name evidence="2" type="ORF">B1L04_12190</name>
</gene>
<name>A0A1V4BQV3_MICAE</name>